<dbReference type="EMBL" id="SPDV01000010">
    <property type="protein sequence ID" value="TFI59019.1"/>
    <property type="molecule type" value="Genomic_DNA"/>
</dbReference>
<dbReference type="AlphaFoldDB" id="A0A4Y8ZWD9"/>
<dbReference type="Proteomes" id="UP000298213">
    <property type="component" value="Unassembled WGS sequence"/>
</dbReference>
<reference evidence="1 2" key="1">
    <citation type="submission" date="2019-03" db="EMBL/GenBank/DDBJ databases">
        <title>Genome sequence of Sphingomonas sp. 17J27-24.</title>
        <authorList>
            <person name="Kim M."/>
            <person name="Maeng S."/>
            <person name="Sathiyaraj S."/>
        </authorList>
    </citation>
    <scope>NUCLEOTIDE SEQUENCE [LARGE SCALE GENOMIC DNA]</scope>
    <source>
        <strain evidence="1 2">17J27-24</strain>
    </source>
</reference>
<proteinExistence type="predicted"/>
<keyword evidence="2" id="KW-1185">Reference proteome</keyword>
<accession>A0A4Y8ZWD9</accession>
<evidence type="ECO:0000313" key="1">
    <source>
        <dbReference type="EMBL" id="TFI59019.1"/>
    </source>
</evidence>
<gene>
    <name evidence="1" type="ORF">E2493_07150</name>
</gene>
<dbReference type="RefSeq" id="WP_135085165.1">
    <property type="nucleotide sequence ID" value="NZ_SPDV01000010.1"/>
</dbReference>
<evidence type="ECO:0008006" key="3">
    <source>
        <dbReference type="Google" id="ProtNLM"/>
    </source>
</evidence>
<dbReference type="Gene3D" id="3.30.460.40">
    <property type="match status" value="1"/>
</dbReference>
<organism evidence="1 2">
    <name type="scientific">Sphingomonas parva</name>
    <dbReference type="NCBI Taxonomy" id="2555898"/>
    <lineage>
        <taxon>Bacteria</taxon>
        <taxon>Pseudomonadati</taxon>
        <taxon>Pseudomonadota</taxon>
        <taxon>Alphaproteobacteria</taxon>
        <taxon>Sphingomonadales</taxon>
        <taxon>Sphingomonadaceae</taxon>
        <taxon>Sphingomonas</taxon>
    </lineage>
</organism>
<dbReference type="InterPro" id="IPR043519">
    <property type="entry name" value="NT_sf"/>
</dbReference>
<comment type="caution">
    <text evidence="1">The sequence shown here is derived from an EMBL/GenBank/DDBJ whole genome shotgun (WGS) entry which is preliminary data.</text>
</comment>
<dbReference type="SUPFAM" id="SSF81301">
    <property type="entry name" value="Nucleotidyltransferase"/>
    <property type="match status" value="1"/>
</dbReference>
<name>A0A4Y8ZWD9_9SPHN</name>
<sequence>MAEMMRPAAEPWWLIGSAAMALHGARVTVEDVDLLIAPGDARKLFGDSVAPGRPSALFRSALFGCRDAAGLRLEVMAGLEVRRKGAWYPVRPQDREAVPLGDHLLFTPGRDGLIAMCRLFDRPKDRERAVLMH</sequence>
<dbReference type="OrthoDB" id="8447821at2"/>
<evidence type="ECO:0000313" key="2">
    <source>
        <dbReference type="Proteomes" id="UP000298213"/>
    </source>
</evidence>
<protein>
    <recommendedName>
        <fullName evidence="3">Nucleotidyltransferase family protein</fullName>
    </recommendedName>
</protein>